<accession>A0A5J4W3U0</accession>
<evidence type="ECO:0000313" key="1">
    <source>
        <dbReference type="EMBL" id="KAA6389332.1"/>
    </source>
</evidence>
<sequence>SIVAECRIEYADAPTIFSSLNSFEVVQDARFSLYIRDSIVVRQVFKKMQDQAVLIRSDNTTAVYDIGKWKAKESLTERIKQVFYLMKRLQLQIITIHIQGKLNLITDSHYRLCRSGVTTLKDRTIQMICKTWNYMPQINLFATQYNKLFKKLCNCSSQQPWDTLAQRVQMQVRQSQIDK</sequence>
<dbReference type="Proteomes" id="UP000324800">
    <property type="component" value="Unassembled WGS sequence"/>
</dbReference>
<dbReference type="AlphaFoldDB" id="A0A5J4W3U0"/>
<comment type="caution">
    <text evidence="1">The sequence shown here is derived from an EMBL/GenBank/DDBJ whole genome shotgun (WGS) entry which is preliminary data.</text>
</comment>
<proteinExistence type="predicted"/>
<reference evidence="1 2" key="1">
    <citation type="submission" date="2019-03" db="EMBL/GenBank/DDBJ databases">
        <title>Single cell metagenomics reveals metabolic interactions within the superorganism composed of flagellate Streblomastix strix and complex community of Bacteroidetes bacteria on its surface.</title>
        <authorList>
            <person name="Treitli S.C."/>
            <person name="Kolisko M."/>
            <person name="Husnik F."/>
            <person name="Keeling P."/>
            <person name="Hampl V."/>
        </authorList>
    </citation>
    <scope>NUCLEOTIDE SEQUENCE [LARGE SCALE GENOMIC DNA]</scope>
    <source>
        <strain evidence="1">ST1C</strain>
    </source>
</reference>
<gene>
    <name evidence="1" type="ORF">EZS28_015139</name>
</gene>
<dbReference type="EMBL" id="SNRW01003627">
    <property type="protein sequence ID" value="KAA6389332.1"/>
    <property type="molecule type" value="Genomic_DNA"/>
</dbReference>
<protein>
    <submittedName>
        <fullName evidence="1">Uncharacterized protein</fullName>
    </submittedName>
</protein>
<organism evidence="1 2">
    <name type="scientific">Streblomastix strix</name>
    <dbReference type="NCBI Taxonomy" id="222440"/>
    <lineage>
        <taxon>Eukaryota</taxon>
        <taxon>Metamonada</taxon>
        <taxon>Preaxostyla</taxon>
        <taxon>Oxymonadida</taxon>
        <taxon>Streblomastigidae</taxon>
        <taxon>Streblomastix</taxon>
    </lineage>
</organism>
<feature type="non-terminal residue" evidence="1">
    <location>
        <position position="1"/>
    </location>
</feature>
<evidence type="ECO:0000313" key="2">
    <source>
        <dbReference type="Proteomes" id="UP000324800"/>
    </source>
</evidence>
<name>A0A5J4W3U0_9EUKA</name>